<gene>
    <name evidence="1" type="ORF">BZB76_5601</name>
</gene>
<dbReference type="RefSeq" id="WP_121437305.1">
    <property type="nucleotide sequence ID" value="NZ_RBWU01000006.1"/>
</dbReference>
<organism evidence="1 2">
    <name type="scientific">Actinomadura pelletieri DSM 43383</name>
    <dbReference type="NCBI Taxonomy" id="1120940"/>
    <lineage>
        <taxon>Bacteria</taxon>
        <taxon>Bacillati</taxon>
        <taxon>Actinomycetota</taxon>
        <taxon>Actinomycetes</taxon>
        <taxon>Streptosporangiales</taxon>
        <taxon>Thermomonosporaceae</taxon>
        <taxon>Actinomadura</taxon>
    </lineage>
</organism>
<sequence>MSKELEGIPANVQKKAASYREVKKDFENAKSHLPQTIVHTPAFGIIGLPFGGFYDNARDNYLQTLEAGLKKIDEIADKLNKTATAIELADKNSEIQITMTE</sequence>
<dbReference type="Proteomes" id="UP000274601">
    <property type="component" value="Unassembled WGS sequence"/>
</dbReference>
<dbReference type="OrthoDB" id="9839959at2"/>
<accession>A0A495QGW8</accession>
<dbReference type="EMBL" id="RBWU01000006">
    <property type="protein sequence ID" value="RKS71115.1"/>
    <property type="molecule type" value="Genomic_DNA"/>
</dbReference>
<dbReference type="AlphaFoldDB" id="A0A495QGW8"/>
<evidence type="ECO:0000313" key="1">
    <source>
        <dbReference type="EMBL" id="RKS71115.1"/>
    </source>
</evidence>
<protein>
    <submittedName>
        <fullName evidence="1">Excreted virulence factor EspC (Type VII ESX diderm)</fullName>
    </submittedName>
</protein>
<keyword evidence="2" id="KW-1185">Reference proteome</keyword>
<proteinExistence type="predicted"/>
<evidence type="ECO:0000313" key="2">
    <source>
        <dbReference type="Proteomes" id="UP000274601"/>
    </source>
</evidence>
<reference evidence="1 2" key="1">
    <citation type="submission" date="2018-10" db="EMBL/GenBank/DDBJ databases">
        <title>Genomic Encyclopedia of Archaeal and Bacterial Type Strains, Phase II (KMG-II): from individual species to whole genera.</title>
        <authorList>
            <person name="Goeker M."/>
        </authorList>
    </citation>
    <scope>NUCLEOTIDE SEQUENCE [LARGE SCALE GENOMIC DNA]</scope>
    <source>
        <strain evidence="1 2">DSM 43383</strain>
    </source>
</reference>
<comment type="caution">
    <text evidence="1">The sequence shown here is derived from an EMBL/GenBank/DDBJ whole genome shotgun (WGS) entry which is preliminary data.</text>
</comment>
<name>A0A495QGW8_9ACTN</name>